<dbReference type="Pfam" id="PF06262">
    <property type="entry name" value="Zincin_1"/>
    <property type="match status" value="1"/>
</dbReference>
<proteinExistence type="predicted"/>
<organism evidence="1 2">
    <name type="scientific">Bifidobacterium magnum</name>
    <dbReference type="NCBI Taxonomy" id="1692"/>
    <lineage>
        <taxon>Bacteria</taxon>
        <taxon>Bacillati</taxon>
        <taxon>Actinomycetota</taxon>
        <taxon>Actinomycetes</taxon>
        <taxon>Bifidobacteriales</taxon>
        <taxon>Bifidobacteriaceae</taxon>
        <taxon>Bifidobacterium</taxon>
    </lineage>
</organism>
<reference evidence="1 2" key="1">
    <citation type="submission" date="2014-03" db="EMBL/GenBank/DDBJ databases">
        <title>Genomics of Bifidobacteria.</title>
        <authorList>
            <person name="Ventura M."/>
            <person name="Milani C."/>
            <person name="Lugli G.A."/>
        </authorList>
    </citation>
    <scope>NUCLEOTIDE SEQUENCE [LARGE SCALE GENOMIC DNA]</scope>
    <source>
        <strain evidence="1 2">LMG 11591</strain>
    </source>
</reference>
<keyword evidence="2" id="KW-1185">Reference proteome</keyword>
<dbReference type="CDD" id="cd12952">
    <property type="entry name" value="MMP_ACEL2062"/>
    <property type="match status" value="1"/>
</dbReference>
<dbReference type="eggNOG" id="COG3824">
    <property type="taxonomic scope" value="Bacteria"/>
</dbReference>
<dbReference type="STRING" id="1692.BMAGN_0718"/>
<dbReference type="SUPFAM" id="SSF55486">
    <property type="entry name" value="Metalloproteases ('zincins'), catalytic domain"/>
    <property type="match status" value="1"/>
</dbReference>
<dbReference type="InterPro" id="IPR010428">
    <property type="entry name" value="Zincin_1"/>
</dbReference>
<dbReference type="AlphaFoldDB" id="A0A087BCU1"/>
<protein>
    <submittedName>
        <fullName evidence="1">Putative Zn metallo-peptidase</fullName>
    </submittedName>
</protein>
<gene>
    <name evidence="1" type="ORF">BMAGN_0718</name>
</gene>
<name>A0A087BCU1_9BIFI</name>
<dbReference type="Proteomes" id="UP000029052">
    <property type="component" value="Unassembled WGS sequence"/>
</dbReference>
<accession>A0A087BCU1</accession>
<sequence>MIHISDDDFDAAVEEALASVPPRFQQALDNIAIVTAKEPTAAQLSEAHTHGGELLGLYQGVPLPRRTTAYAGVLPDKITIFQEPHERVCNTREQLVDQIRVTVLHELGHYFGFDDAYLHSHGY</sequence>
<evidence type="ECO:0000313" key="2">
    <source>
        <dbReference type="Proteomes" id="UP000029052"/>
    </source>
</evidence>
<dbReference type="Gene3D" id="3.30.2010.20">
    <property type="match status" value="1"/>
</dbReference>
<comment type="caution">
    <text evidence="1">The sequence shown here is derived from an EMBL/GenBank/DDBJ whole genome shotgun (WGS) entry which is preliminary data.</text>
</comment>
<dbReference type="InterPro" id="IPR038555">
    <property type="entry name" value="Zincin_1_sf"/>
</dbReference>
<evidence type="ECO:0000313" key="1">
    <source>
        <dbReference type="EMBL" id="KFI68841.1"/>
    </source>
</evidence>
<dbReference type="EMBL" id="JGZB01000003">
    <property type="protein sequence ID" value="KFI68841.1"/>
    <property type="molecule type" value="Genomic_DNA"/>
</dbReference>